<feature type="compositionally biased region" description="Polar residues" evidence="4">
    <location>
        <begin position="757"/>
        <end position="768"/>
    </location>
</feature>
<dbReference type="PROSITE" id="PS50181">
    <property type="entry name" value="FBOX"/>
    <property type="match status" value="1"/>
</dbReference>
<protein>
    <submittedName>
        <fullName evidence="6">HGL025Wp</fullName>
    </submittedName>
</protein>
<feature type="repeat" description="WD" evidence="3">
    <location>
        <begin position="621"/>
        <end position="651"/>
    </location>
</feature>
<dbReference type="AlphaFoldDB" id="A0A0X8HVM8"/>
<dbReference type="Pfam" id="PF16856">
    <property type="entry name" value="CDC4_D"/>
    <property type="match status" value="1"/>
</dbReference>
<evidence type="ECO:0000256" key="2">
    <source>
        <dbReference type="ARBA" id="ARBA00022737"/>
    </source>
</evidence>
<dbReference type="OrthoDB" id="190105at2759"/>
<dbReference type="Gene3D" id="2.130.10.10">
    <property type="entry name" value="YVTN repeat-like/Quinoprotein amine dehydrogenase"/>
    <property type="match status" value="1"/>
</dbReference>
<dbReference type="InterPro" id="IPR001680">
    <property type="entry name" value="WD40_rpt"/>
</dbReference>
<feature type="repeat" description="WD" evidence="3">
    <location>
        <begin position="416"/>
        <end position="456"/>
    </location>
</feature>
<feature type="domain" description="F-box" evidence="5">
    <location>
        <begin position="269"/>
        <end position="316"/>
    </location>
</feature>
<dbReference type="SUPFAM" id="SSF81383">
    <property type="entry name" value="F-box domain"/>
    <property type="match status" value="1"/>
</dbReference>
<dbReference type="InterPro" id="IPR031740">
    <property type="entry name" value="Cdc4_D"/>
</dbReference>
<sequence>MGQYSNNDATPARYSMSVSEYPLANVQVPYQYKIEKSFSSEEATCFLVNSLSREQLPSLKRRPSSEEAAATHKKTKTEAEELARGIRYNALQYGKNGAGESVAGLGATVSAANPSSVHGDCSSDAESIIDAAIEASERDFDTELCEPDSSAEEGTAVAPPVLSTAPVPQVPVEALPISPLDSPGYTPPFTGFATTNPTNTTVSGVESNVVLGNISASPTLQDTMRNVASNAFLQLPHSAYKNLIFQLISKMNRSELSDLSTLLKDHLKRDFLQSLPIEISMNILDNLGFEDICSCLLVNSAWNNLIKNSPHIWKRLMLNEGFITKDKFSSYCDRVPENYRLLPNPDDRFRLDFLENRWILENWYNPSYKPGRTCLDGHRTNVVTCLQFEGDYIITGADDKRINVYDAEKEQFKLELVGHEGGVWALKYVGDEILVSGSTDRTVRIWNVKAGKCTHVFKGHTSTVRCLDVVEHEGIKYIVTGSRDNTLHVWKLPDPKAPDYNPNITKQFSNTGDNPFFVGILRGHMSSVRAVSGHGNIVVSGSYDHNLMVWDIAKMKLRYVLTGHTNKIYSTLYDHKMKRCISASLDTTIRVWDLAEIHNNGSVTPVNSTSASKVSGSLRTLCGHTGLVGLLGLSDKYLVSAAADGSLRVWDSTDYSKQFSFHHTNSSAITTFFMSDNLLVSGSEHQFNIYDLRTGRLVHKHLLNDADQIWGVKFNNRKLVAAVESNGHSYVEILDFGSRNRPVNFASMRSPPSSSSFLNHSRAPSTFS</sequence>
<evidence type="ECO:0000256" key="1">
    <source>
        <dbReference type="ARBA" id="ARBA00022574"/>
    </source>
</evidence>
<dbReference type="InterPro" id="IPR020472">
    <property type="entry name" value="WD40_PAC1"/>
</dbReference>
<proteinExistence type="predicted"/>
<evidence type="ECO:0000313" key="6">
    <source>
        <dbReference type="EMBL" id="AMD22315.1"/>
    </source>
</evidence>
<name>A0A0X8HVM8_9SACH</name>
<dbReference type="Pfam" id="PF12937">
    <property type="entry name" value="F-box-like"/>
    <property type="match status" value="1"/>
</dbReference>
<feature type="repeat" description="WD" evidence="3">
    <location>
        <begin position="457"/>
        <end position="492"/>
    </location>
</feature>
<feature type="region of interest" description="Disordered" evidence="4">
    <location>
        <begin position="748"/>
        <end position="768"/>
    </location>
</feature>
<dbReference type="GO" id="GO:0043130">
    <property type="term" value="F:ubiquitin binding"/>
    <property type="evidence" value="ECO:0007669"/>
    <property type="project" value="TreeGrafter"/>
</dbReference>
<reference evidence="6 7" key="1">
    <citation type="submission" date="2016-01" db="EMBL/GenBank/DDBJ databases">
        <title>Genome sequence of the yeast Holleya sinecauda.</title>
        <authorList>
            <person name="Dietrich F.S."/>
        </authorList>
    </citation>
    <scope>NUCLEOTIDE SEQUENCE [LARGE SCALE GENOMIC DNA]</scope>
    <source>
        <strain evidence="6 7">ATCC 58844</strain>
    </source>
</reference>
<dbReference type="Pfam" id="PF00400">
    <property type="entry name" value="WD40"/>
    <property type="match status" value="6"/>
</dbReference>
<dbReference type="PROSITE" id="PS50082">
    <property type="entry name" value="WD_REPEATS_2"/>
    <property type="match status" value="5"/>
</dbReference>
<dbReference type="GeneID" id="28725661"/>
<dbReference type="SUPFAM" id="SSF50978">
    <property type="entry name" value="WD40 repeat-like"/>
    <property type="match status" value="1"/>
</dbReference>
<dbReference type="InterPro" id="IPR001810">
    <property type="entry name" value="F-box_dom"/>
</dbReference>
<dbReference type="EMBL" id="CP014247">
    <property type="protein sequence ID" value="AMD22315.1"/>
    <property type="molecule type" value="Genomic_DNA"/>
</dbReference>
<keyword evidence="1 3" id="KW-0853">WD repeat</keyword>
<dbReference type="PROSITE" id="PS50294">
    <property type="entry name" value="WD_REPEATS_REGION"/>
    <property type="match status" value="5"/>
</dbReference>
<dbReference type="PANTHER" id="PTHR19849">
    <property type="entry name" value="PHOSPHOLIPASE A-2-ACTIVATING PROTEIN"/>
    <property type="match status" value="1"/>
</dbReference>
<dbReference type="RefSeq" id="XP_017989311.1">
    <property type="nucleotide sequence ID" value="XM_018133526.1"/>
</dbReference>
<dbReference type="Gene3D" id="1.20.1280.50">
    <property type="match status" value="1"/>
</dbReference>
<evidence type="ECO:0000256" key="4">
    <source>
        <dbReference type="SAM" id="MobiDB-lite"/>
    </source>
</evidence>
<evidence type="ECO:0000256" key="3">
    <source>
        <dbReference type="PROSITE-ProRule" id="PRU00221"/>
    </source>
</evidence>
<accession>A0A0X8HVM8</accession>
<dbReference type="GO" id="GO:0005737">
    <property type="term" value="C:cytoplasm"/>
    <property type="evidence" value="ECO:0007669"/>
    <property type="project" value="TreeGrafter"/>
</dbReference>
<dbReference type="Proteomes" id="UP000243052">
    <property type="component" value="Chromosome vii"/>
</dbReference>
<dbReference type="SMART" id="SM00256">
    <property type="entry name" value="FBOX"/>
    <property type="match status" value="1"/>
</dbReference>
<dbReference type="InterPro" id="IPR036047">
    <property type="entry name" value="F-box-like_dom_sf"/>
</dbReference>
<dbReference type="PRINTS" id="PR00320">
    <property type="entry name" value="GPROTEINBRPT"/>
</dbReference>
<dbReference type="GO" id="GO:0010992">
    <property type="term" value="P:ubiquitin recycling"/>
    <property type="evidence" value="ECO:0007669"/>
    <property type="project" value="TreeGrafter"/>
</dbReference>
<organism evidence="6 7">
    <name type="scientific">Eremothecium sinecaudum</name>
    <dbReference type="NCBI Taxonomy" id="45286"/>
    <lineage>
        <taxon>Eukaryota</taxon>
        <taxon>Fungi</taxon>
        <taxon>Dikarya</taxon>
        <taxon>Ascomycota</taxon>
        <taxon>Saccharomycotina</taxon>
        <taxon>Saccharomycetes</taxon>
        <taxon>Saccharomycetales</taxon>
        <taxon>Saccharomycetaceae</taxon>
        <taxon>Eremothecium</taxon>
    </lineage>
</organism>
<dbReference type="InterPro" id="IPR015943">
    <property type="entry name" value="WD40/YVTN_repeat-like_dom_sf"/>
</dbReference>
<keyword evidence="7" id="KW-1185">Reference proteome</keyword>
<feature type="region of interest" description="Disordered" evidence="4">
    <location>
        <begin position="57"/>
        <end position="77"/>
    </location>
</feature>
<dbReference type="InterPro" id="IPR019775">
    <property type="entry name" value="WD40_repeat_CS"/>
</dbReference>
<dbReference type="PROSITE" id="PS00678">
    <property type="entry name" value="WD_REPEATS_1"/>
    <property type="match status" value="3"/>
</dbReference>
<evidence type="ECO:0000313" key="7">
    <source>
        <dbReference type="Proteomes" id="UP000243052"/>
    </source>
</evidence>
<evidence type="ECO:0000259" key="5">
    <source>
        <dbReference type="PROSITE" id="PS50181"/>
    </source>
</evidence>
<dbReference type="GO" id="GO:0005634">
    <property type="term" value="C:nucleus"/>
    <property type="evidence" value="ECO:0007669"/>
    <property type="project" value="TreeGrafter"/>
</dbReference>
<gene>
    <name evidence="6" type="ORF">AW171_hschr74342</name>
</gene>
<dbReference type="PANTHER" id="PTHR19849:SF1">
    <property type="entry name" value="F-BOX_WD REPEAT-CONTAINING PROTEIN 7"/>
    <property type="match status" value="1"/>
</dbReference>
<feature type="repeat" description="WD" evidence="3">
    <location>
        <begin position="521"/>
        <end position="560"/>
    </location>
</feature>
<keyword evidence="2" id="KW-0677">Repeat</keyword>
<feature type="repeat" description="WD" evidence="3">
    <location>
        <begin position="561"/>
        <end position="594"/>
    </location>
</feature>
<dbReference type="SMART" id="SM00320">
    <property type="entry name" value="WD40"/>
    <property type="match status" value="7"/>
</dbReference>
<dbReference type="InterPro" id="IPR036322">
    <property type="entry name" value="WD40_repeat_dom_sf"/>
</dbReference>
<dbReference type="STRING" id="45286.A0A0X8HVM8"/>
<dbReference type="GO" id="GO:0043161">
    <property type="term" value="P:proteasome-mediated ubiquitin-dependent protein catabolic process"/>
    <property type="evidence" value="ECO:0007669"/>
    <property type="project" value="TreeGrafter"/>
</dbReference>
<dbReference type="CDD" id="cd00200">
    <property type="entry name" value="WD40"/>
    <property type="match status" value="1"/>
</dbReference>